<dbReference type="PROSITE" id="PS00461">
    <property type="entry name" value="6PGD"/>
    <property type="match status" value="1"/>
</dbReference>
<feature type="binding site" evidence="14">
    <location>
        <position position="438"/>
    </location>
    <ligand>
        <name>substrate</name>
        <note>ligand shared between dimeric partners</note>
    </ligand>
</feature>
<dbReference type="GO" id="GO:0050661">
    <property type="term" value="F:NADP binding"/>
    <property type="evidence" value="ECO:0007669"/>
    <property type="project" value="InterPro"/>
</dbReference>
<dbReference type="Pfam" id="PF00393">
    <property type="entry name" value="6PGD"/>
    <property type="match status" value="1"/>
</dbReference>
<keyword evidence="18" id="KW-1185">Reference proteome</keyword>
<dbReference type="Gene3D" id="1.10.1040.10">
    <property type="entry name" value="N-(1-d-carboxylethyl)-l-norvaline Dehydrogenase, domain 2"/>
    <property type="match status" value="1"/>
</dbReference>
<protein>
    <recommendedName>
        <fullName evidence="6 12">6-phosphogluconate dehydrogenase, decarboxylating</fullName>
        <ecNumber evidence="5 12">1.1.1.44</ecNumber>
    </recommendedName>
</protein>
<dbReference type="Pfam" id="PF03446">
    <property type="entry name" value="NAD_binding_2"/>
    <property type="match status" value="1"/>
</dbReference>
<dbReference type="InterPro" id="IPR006183">
    <property type="entry name" value="Pgluconate_DH"/>
</dbReference>
<dbReference type="NCBIfam" id="NF006765">
    <property type="entry name" value="PRK09287.1"/>
    <property type="match status" value="1"/>
</dbReference>
<organism evidence="17 18">
    <name type="scientific">Marinimicrococcus flavescens</name>
    <dbReference type="NCBI Taxonomy" id="3031815"/>
    <lineage>
        <taxon>Bacteria</taxon>
        <taxon>Pseudomonadati</taxon>
        <taxon>Pseudomonadota</taxon>
        <taxon>Alphaproteobacteria</taxon>
        <taxon>Geminicoccales</taxon>
        <taxon>Geminicoccaceae</taxon>
        <taxon>Marinimicrococcus</taxon>
    </lineage>
</organism>
<comment type="function">
    <text evidence="1 12">Catalyzes the oxidative decarboxylation of 6-phosphogluconate to ribulose 5-phosphate and CO(2), with concomitant reduction of NADP to NADPH.</text>
</comment>
<accession>A0AAP3XSN6</accession>
<feature type="binding site" description="in other chain" evidence="14">
    <location>
        <position position="256"/>
    </location>
    <ligand>
        <name>substrate</name>
        <note>ligand shared between dimeric partners</note>
    </ligand>
</feature>
<evidence type="ECO:0000313" key="17">
    <source>
        <dbReference type="EMBL" id="MDF1587326.1"/>
    </source>
</evidence>
<feature type="active site" description="Proton donor" evidence="13">
    <location>
        <position position="186"/>
    </location>
</feature>
<dbReference type="InterPro" id="IPR006113">
    <property type="entry name" value="6PGDH_Gnd/GntZ"/>
</dbReference>
<dbReference type="SUPFAM" id="SSF48179">
    <property type="entry name" value="6-phosphogluconate dehydrogenase C-terminal domain-like"/>
    <property type="match status" value="1"/>
</dbReference>
<dbReference type="Gene3D" id="3.40.50.720">
    <property type="entry name" value="NAD(P)-binding Rossmann-like Domain"/>
    <property type="match status" value="1"/>
</dbReference>
<dbReference type="GO" id="GO:0004616">
    <property type="term" value="F:phosphogluconate dehydrogenase (decarboxylating) activity"/>
    <property type="evidence" value="ECO:0007669"/>
    <property type="project" value="UniProtKB-EC"/>
</dbReference>
<reference evidence="17 18" key="1">
    <citation type="submission" date="2023-03" db="EMBL/GenBank/DDBJ databases">
        <title>YIM 152171 draft genome.</title>
        <authorList>
            <person name="Yang Z."/>
        </authorList>
    </citation>
    <scope>NUCLEOTIDE SEQUENCE [LARGE SCALE GENOMIC DNA]</scope>
    <source>
        <strain evidence="17 18">YIM 152171</strain>
    </source>
</reference>
<keyword evidence="8 12" id="KW-0560">Oxidoreductase</keyword>
<dbReference type="InterPro" id="IPR013328">
    <property type="entry name" value="6PGD_dom2"/>
</dbReference>
<evidence type="ECO:0000256" key="4">
    <source>
        <dbReference type="ARBA" id="ARBA00011738"/>
    </source>
</evidence>
<evidence type="ECO:0000256" key="7">
    <source>
        <dbReference type="ARBA" id="ARBA00022857"/>
    </source>
</evidence>
<keyword evidence="10 12" id="KW-0570">Pentose shunt</keyword>
<keyword evidence="7 12" id="KW-0521">NADP</keyword>
<dbReference type="Gene3D" id="1.20.5.320">
    <property type="entry name" value="6-Phosphogluconate Dehydrogenase, domain 3"/>
    <property type="match status" value="1"/>
</dbReference>
<feature type="binding site" description="in other chain" evidence="14">
    <location>
        <begin position="182"/>
        <end position="183"/>
    </location>
    <ligand>
        <name>substrate</name>
        <note>ligand shared between dimeric partners</note>
    </ligand>
</feature>
<dbReference type="InterPro" id="IPR036291">
    <property type="entry name" value="NAD(P)-bd_dom_sf"/>
</dbReference>
<evidence type="ECO:0000256" key="13">
    <source>
        <dbReference type="PIRSR" id="PIRSR000109-1"/>
    </source>
</evidence>
<comment type="similarity">
    <text evidence="3 12 15">Belongs to the 6-phosphogluconate dehydrogenase family.</text>
</comment>
<name>A0AAP3XSN6_9PROT</name>
<dbReference type="InterPro" id="IPR008927">
    <property type="entry name" value="6-PGluconate_DH-like_C_sf"/>
</dbReference>
<evidence type="ECO:0000256" key="5">
    <source>
        <dbReference type="ARBA" id="ARBA00013011"/>
    </source>
</evidence>
<evidence type="ECO:0000256" key="3">
    <source>
        <dbReference type="ARBA" id="ARBA00008419"/>
    </source>
</evidence>
<evidence type="ECO:0000256" key="8">
    <source>
        <dbReference type="ARBA" id="ARBA00023002"/>
    </source>
</evidence>
<dbReference type="InterPro" id="IPR006115">
    <property type="entry name" value="6PGDH_NADP-bd"/>
</dbReference>
<dbReference type="GO" id="GO:0006098">
    <property type="term" value="P:pentose-phosphate shunt"/>
    <property type="evidence" value="ECO:0007669"/>
    <property type="project" value="UniProtKB-KW"/>
</dbReference>
<evidence type="ECO:0000256" key="14">
    <source>
        <dbReference type="PIRSR" id="PIRSR000109-2"/>
    </source>
</evidence>
<gene>
    <name evidence="17" type="primary">gndA</name>
    <name evidence="17" type="ORF">PZ740_13145</name>
</gene>
<dbReference type="PRINTS" id="PR00076">
    <property type="entry name" value="6PGDHDRGNASE"/>
</dbReference>
<evidence type="ECO:0000256" key="11">
    <source>
        <dbReference type="ARBA" id="ARBA00048640"/>
    </source>
</evidence>
<feature type="binding site" evidence="14">
    <location>
        <position position="444"/>
    </location>
    <ligand>
        <name>substrate</name>
        <note>ligand shared between dimeric partners</note>
    </ligand>
</feature>
<dbReference type="EC" id="1.1.1.44" evidence="5 12"/>
<dbReference type="FunFam" id="1.10.1040.10:FF:000032">
    <property type="entry name" value="6-phosphogluconate dehydrogenase, decarboxylating"/>
    <property type="match status" value="1"/>
</dbReference>
<keyword evidence="9 15" id="KW-0311">Gluconate utilization</keyword>
<evidence type="ECO:0000313" key="18">
    <source>
        <dbReference type="Proteomes" id="UP001301140"/>
    </source>
</evidence>
<dbReference type="SUPFAM" id="SSF51735">
    <property type="entry name" value="NAD(P)-binding Rossmann-fold domains"/>
    <property type="match status" value="1"/>
</dbReference>
<dbReference type="AlphaFoldDB" id="A0AAP3XSN6"/>
<dbReference type="SMART" id="SM01350">
    <property type="entry name" value="6PGD"/>
    <property type="match status" value="1"/>
</dbReference>
<evidence type="ECO:0000256" key="1">
    <source>
        <dbReference type="ARBA" id="ARBA00002526"/>
    </source>
</evidence>
<feature type="active site" description="Proton acceptor" evidence="13">
    <location>
        <position position="179"/>
    </location>
</feature>
<feature type="binding site" description="in other chain" evidence="14">
    <location>
        <position position="283"/>
    </location>
    <ligand>
        <name>substrate</name>
        <note>ligand shared between dimeric partners</note>
    </ligand>
</feature>
<dbReference type="InterPro" id="IPR006184">
    <property type="entry name" value="6PGdom_BS"/>
</dbReference>
<evidence type="ECO:0000256" key="2">
    <source>
        <dbReference type="ARBA" id="ARBA00004874"/>
    </source>
</evidence>
<evidence type="ECO:0000256" key="10">
    <source>
        <dbReference type="ARBA" id="ARBA00023126"/>
    </source>
</evidence>
<dbReference type="PIRSF" id="PIRSF000109">
    <property type="entry name" value="6PGD"/>
    <property type="match status" value="1"/>
</dbReference>
<dbReference type="EMBL" id="JARGEQ010000126">
    <property type="protein sequence ID" value="MDF1587326.1"/>
    <property type="molecule type" value="Genomic_DNA"/>
</dbReference>
<evidence type="ECO:0000259" key="16">
    <source>
        <dbReference type="SMART" id="SM01350"/>
    </source>
</evidence>
<comment type="subunit">
    <text evidence="4 12">Homodimer.</text>
</comment>
<sequence>MAATADIGIVGLGVMGRNLALNMRDRGFAVCGLDRSEAARERAAAEDIRVVDNLPELITRLRRPRRVLLMLPAGNAIDEQLADLLPWLDEGDAVIEGGNSHYRDTMRRAPMLERRGFGYLGLGVSGGEEGARHGPALMAGGSEAAWAAVAPVLEAIAARVEDEPCAARVGADGAGHFVKTVHNGIEYAVMQLIAETWSLMAAAGLAHEEAADRFAAWAKGPLDSYLVEITAQILRRRDPESGGPAIEVIRDRAEQKGTGAWASVAALELGVPAPTIIEAAQARSLSAMWELREHLAAAPSLSNTAATAVCPERLGEALMAATVAAYAQGFALIRAAGEAHRWDVDLARVARLWRGGCIIRARLLGPIAEACMRSPGAPSLLADPVFGALAWERLDALREAALAGQASGLPVPALASALAFLDGSRTARSALSLVQAQRDFFGAHGLERTDRPGRFHFDWTGTGNGEGAP</sequence>
<feature type="binding site" description="in other chain" evidence="14">
    <location>
        <begin position="125"/>
        <end position="127"/>
    </location>
    <ligand>
        <name>substrate</name>
        <note>ligand shared between dimeric partners</note>
    </ligand>
</feature>
<feature type="binding site" description="in other chain" evidence="14">
    <location>
        <position position="187"/>
    </location>
    <ligand>
        <name>substrate</name>
        <note>ligand shared between dimeric partners</note>
    </ligand>
</feature>
<dbReference type="PANTHER" id="PTHR11811">
    <property type="entry name" value="6-PHOSPHOGLUCONATE DEHYDROGENASE"/>
    <property type="match status" value="1"/>
</dbReference>
<evidence type="ECO:0000256" key="12">
    <source>
        <dbReference type="PIRNR" id="PIRNR000109"/>
    </source>
</evidence>
<dbReference type="InterPro" id="IPR006114">
    <property type="entry name" value="6PGDH_C"/>
</dbReference>
<evidence type="ECO:0000256" key="9">
    <source>
        <dbReference type="ARBA" id="ARBA00023064"/>
    </source>
</evidence>
<comment type="catalytic activity">
    <reaction evidence="11 12 15">
        <text>6-phospho-D-gluconate + NADP(+) = D-ribulose 5-phosphate + CO2 + NADPH</text>
        <dbReference type="Rhea" id="RHEA:10116"/>
        <dbReference type="ChEBI" id="CHEBI:16526"/>
        <dbReference type="ChEBI" id="CHEBI:57783"/>
        <dbReference type="ChEBI" id="CHEBI:58121"/>
        <dbReference type="ChEBI" id="CHEBI:58349"/>
        <dbReference type="ChEBI" id="CHEBI:58759"/>
        <dbReference type="EC" id="1.1.1.44"/>
    </reaction>
</comment>
<feature type="domain" description="6-phosphogluconate dehydrogenase C-terminal" evidence="16">
    <location>
        <begin position="175"/>
        <end position="460"/>
    </location>
</feature>
<comment type="caution">
    <text evidence="17">The sequence shown here is derived from an EMBL/GenBank/DDBJ whole genome shotgun (WGS) entry which is preliminary data.</text>
</comment>
<evidence type="ECO:0000256" key="15">
    <source>
        <dbReference type="RuleBase" id="RU000485"/>
    </source>
</evidence>
<dbReference type="RefSeq" id="WP_327789744.1">
    <property type="nucleotide sequence ID" value="NZ_JARGEQ010000126.1"/>
</dbReference>
<dbReference type="Proteomes" id="UP001301140">
    <property type="component" value="Unassembled WGS sequence"/>
</dbReference>
<evidence type="ECO:0000256" key="6">
    <source>
        <dbReference type="ARBA" id="ARBA00018193"/>
    </source>
</evidence>
<dbReference type="NCBIfam" id="TIGR00873">
    <property type="entry name" value="gnd"/>
    <property type="match status" value="1"/>
</dbReference>
<feature type="binding site" description="in other chain" evidence="14">
    <location>
        <position position="99"/>
    </location>
    <ligand>
        <name>substrate</name>
        <note>ligand shared between dimeric partners</note>
    </ligand>
</feature>
<proteinExistence type="inferred from homology"/>
<dbReference type="GO" id="GO:0019521">
    <property type="term" value="P:D-gluconate metabolic process"/>
    <property type="evidence" value="ECO:0007669"/>
    <property type="project" value="UniProtKB-KW"/>
</dbReference>
<comment type="pathway">
    <text evidence="2 12 15">Carbohydrate degradation; pentose phosphate pathway; D-ribulose 5-phosphate from D-glucose 6-phosphate (oxidative stage): step 3/3.</text>
</comment>